<dbReference type="STRING" id="420778.A0A1S8BCZ2"/>
<accession>A0A1S8BCZ2</accession>
<dbReference type="SUPFAM" id="SSF48179">
    <property type="entry name" value="6-phosphogluconate dehydrogenase C-terminal domain-like"/>
    <property type="match status" value="1"/>
</dbReference>
<dbReference type="PIRSF" id="PIRSF000193">
    <property type="entry name" value="Pyrrol-5-carb_rd"/>
    <property type="match status" value="1"/>
</dbReference>
<reference evidence="4 5" key="1">
    <citation type="submission" date="2017-01" db="EMBL/GenBank/DDBJ databases">
        <title>Draft genome sequence of Diplodia seriata F98.1, a fungal species involved in grapevine trunk diseases.</title>
        <authorList>
            <person name="Robert-Siegwald G."/>
            <person name="Vallet J."/>
            <person name="Abou-Mansour E."/>
            <person name="Xu J."/>
            <person name="Rey P."/>
            <person name="Bertsch C."/>
            <person name="Rego C."/>
            <person name="Larignon P."/>
            <person name="Fontaine F."/>
            <person name="Lebrun M.-H."/>
        </authorList>
    </citation>
    <scope>NUCLEOTIDE SEQUENCE [LARGE SCALE GENOMIC DNA]</scope>
    <source>
        <strain evidence="4 5">F98.1</strain>
    </source>
</reference>
<feature type="domain" description="Pyrroline-5-carboxylate reductase catalytic N-terminal" evidence="2">
    <location>
        <begin position="1"/>
        <end position="109"/>
    </location>
</feature>
<dbReference type="Proteomes" id="UP000190776">
    <property type="component" value="Unassembled WGS sequence"/>
</dbReference>
<sequence length="285" mass="29871">GNMGGAVLDGLLDSVFPNGEAASQPKPESRVSKFIAYTQSARSAQRLQEKYSSRHASRVYVIQSRIIDAIGEADVVVLGFKPYMAQDVLLAPGVREALRGKLVISMLAGLSSGEVLGLCASGETSPIVTKAVPNMAARCRQSMTILELPDSGSIPPREAELTEWIFSQVGSVKWLASGLVNAGSMLMTACLATLSIPLEGLLDGSVAEGIRRADAMEIAVQGINGLGAMLGTGMHPAALRESISSPRGCTIQSLLTVEKAATRAVFAQALIDGTRHLQPAGDGKR</sequence>
<dbReference type="Gene3D" id="1.10.3730.10">
    <property type="entry name" value="ProC C-terminal domain-like"/>
    <property type="match status" value="1"/>
</dbReference>
<dbReference type="OrthoDB" id="10263291at2759"/>
<dbReference type="InterPro" id="IPR028939">
    <property type="entry name" value="P5C_Rdtase_cat_N"/>
</dbReference>
<dbReference type="InterPro" id="IPR000304">
    <property type="entry name" value="Pyrroline-COOH_reductase"/>
</dbReference>
<dbReference type="PANTHER" id="PTHR11645:SF21">
    <property type="entry name" value="HYPOTHETICAL PYRROLINE-5-CARBOXYLATE REDUCTASE (EUROFUNG)"/>
    <property type="match status" value="1"/>
</dbReference>
<dbReference type="GO" id="GO:0004735">
    <property type="term" value="F:pyrroline-5-carboxylate reductase activity"/>
    <property type="evidence" value="ECO:0007669"/>
    <property type="project" value="InterPro"/>
</dbReference>
<evidence type="ECO:0000313" key="5">
    <source>
        <dbReference type="Proteomes" id="UP000190776"/>
    </source>
</evidence>
<dbReference type="InterPro" id="IPR008927">
    <property type="entry name" value="6-PGluconate_DH-like_C_sf"/>
</dbReference>
<dbReference type="GO" id="GO:0055129">
    <property type="term" value="P:L-proline biosynthetic process"/>
    <property type="evidence" value="ECO:0007669"/>
    <property type="project" value="TreeGrafter"/>
</dbReference>
<dbReference type="Gene3D" id="3.40.50.720">
    <property type="entry name" value="NAD(P)-binding Rossmann-like Domain"/>
    <property type="match status" value="1"/>
</dbReference>
<feature type="domain" description="Pyrroline-5-carboxylate reductase dimerisation" evidence="3">
    <location>
        <begin position="180"/>
        <end position="275"/>
    </location>
</feature>
<evidence type="ECO:0000313" key="4">
    <source>
        <dbReference type="EMBL" id="OMP85198.1"/>
    </source>
</evidence>
<dbReference type="InterPro" id="IPR029036">
    <property type="entry name" value="P5CR_dimer"/>
</dbReference>
<dbReference type="PANTHER" id="PTHR11645">
    <property type="entry name" value="PYRROLINE-5-CARBOXYLATE REDUCTASE"/>
    <property type="match status" value="1"/>
</dbReference>
<name>A0A1S8BCZ2_9PEZI</name>
<dbReference type="Pfam" id="PF14748">
    <property type="entry name" value="P5CR_dimer"/>
    <property type="match status" value="1"/>
</dbReference>
<comment type="similarity">
    <text evidence="1">Belongs to the pyrroline-5-carboxylate reductase family.</text>
</comment>
<dbReference type="InterPro" id="IPR036291">
    <property type="entry name" value="NAD(P)-bd_dom_sf"/>
</dbReference>
<evidence type="ECO:0000256" key="1">
    <source>
        <dbReference type="ARBA" id="ARBA00005525"/>
    </source>
</evidence>
<organism evidence="4 5">
    <name type="scientific">Diplodia seriata</name>
    <dbReference type="NCBI Taxonomy" id="420778"/>
    <lineage>
        <taxon>Eukaryota</taxon>
        <taxon>Fungi</taxon>
        <taxon>Dikarya</taxon>
        <taxon>Ascomycota</taxon>
        <taxon>Pezizomycotina</taxon>
        <taxon>Dothideomycetes</taxon>
        <taxon>Dothideomycetes incertae sedis</taxon>
        <taxon>Botryosphaeriales</taxon>
        <taxon>Botryosphaeriaceae</taxon>
        <taxon>Diplodia</taxon>
    </lineage>
</organism>
<gene>
    <name evidence="4" type="ORF">BK809_0003866</name>
</gene>
<dbReference type="AlphaFoldDB" id="A0A1S8BCZ2"/>
<dbReference type="Pfam" id="PF03807">
    <property type="entry name" value="F420_oxidored"/>
    <property type="match status" value="1"/>
</dbReference>
<evidence type="ECO:0000259" key="3">
    <source>
        <dbReference type="Pfam" id="PF14748"/>
    </source>
</evidence>
<feature type="non-terminal residue" evidence="4">
    <location>
        <position position="1"/>
    </location>
</feature>
<evidence type="ECO:0000259" key="2">
    <source>
        <dbReference type="Pfam" id="PF03807"/>
    </source>
</evidence>
<proteinExistence type="inferred from homology"/>
<comment type="caution">
    <text evidence="4">The sequence shown here is derived from an EMBL/GenBank/DDBJ whole genome shotgun (WGS) entry which is preliminary data.</text>
</comment>
<protein>
    <submittedName>
        <fullName evidence="4">Pyrroline-5-carboxylate reductase</fullName>
    </submittedName>
</protein>
<dbReference type="SUPFAM" id="SSF51735">
    <property type="entry name" value="NAD(P)-binding Rossmann-fold domains"/>
    <property type="match status" value="1"/>
</dbReference>
<dbReference type="EMBL" id="MSZU01000084">
    <property type="protein sequence ID" value="OMP85198.1"/>
    <property type="molecule type" value="Genomic_DNA"/>
</dbReference>